<reference evidence="5 6" key="1">
    <citation type="journal article" date="2016" name="Nat. Commun.">
        <title>Thousands of microbial genomes shed light on interconnected biogeochemical processes in an aquifer system.</title>
        <authorList>
            <person name="Anantharaman K."/>
            <person name="Brown C.T."/>
            <person name="Hug L.A."/>
            <person name="Sharon I."/>
            <person name="Castelle C.J."/>
            <person name="Probst A.J."/>
            <person name="Thomas B.C."/>
            <person name="Singh A."/>
            <person name="Wilkins M.J."/>
            <person name="Karaoz U."/>
            <person name="Brodie E.L."/>
            <person name="Williams K.H."/>
            <person name="Hubbard S.S."/>
            <person name="Banfield J.F."/>
        </authorList>
    </citation>
    <scope>NUCLEOTIDE SEQUENCE [LARGE SCALE GENOMIC DNA]</scope>
</reference>
<organism evidence="5 6">
    <name type="scientific">Candidatus Lloydbacteria bacterium RIFCSPLOWO2_01_FULL_50_20</name>
    <dbReference type="NCBI Taxonomy" id="1798665"/>
    <lineage>
        <taxon>Bacteria</taxon>
        <taxon>Candidatus Lloydiibacteriota</taxon>
    </lineage>
</organism>
<dbReference type="InterPro" id="IPR052063">
    <property type="entry name" value="Polysaccharide_Lyase_1"/>
</dbReference>
<dbReference type="Proteomes" id="UP000178534">
    <property type="component" value="Unassembled WGS sequence"/>
</dbReference>
<dbReference type="InterPro" id="IPR013783">
    <property type="entry name" value="Ig-like_fold"/>
</dbReference>
<dbReference type="PANTHER" id="PTHR42970:SF1">
    <property type="entry name" value="PECTATE LYASE C-RELATED"/>
    <property type="match status" value="1"/>
</dbReference>
<dbReference type="InterPro" id="IPR012334">
    <property type="entry name" value="Pectin_lyas_fold"/>
</dbReference>
<dbReference type="PANTHER" id="PTHR42970">
    <property type="entry name" value="PECTATE LYASE C-RELATED"/>
    <property type="match status" value="1"/>
</dbReference>
<dbReference type="AlphaFoldDB" id="A0A1G2DG29"/>
<evidence type="ECO:0000313" key="5">
    <source>
        <dbReference type="EMBL" id="OGZ11820.1"/>
    </source>
</evidence>
<dbReference type="STRING" id="1798665.A2942_02615"/>
<protein>
    <recommendedName>
        <fullName evidence="4">Fibronectin type-III domain-containing protein</fullName>
    </recommendedName>
</protein>
<evidence type="ECO:0000259" key="4">
    <source>
        <dbReference type="PROSITE" id="PS50853"/>
    </source>
</evidence>
<dbReference type="InterPro" id="IPR011050">
    <property type="entry name" value="Pectin_lyase_fold/virulence"/>
</dbReference>
<comment type="caution">
    <text evidence="5">The sequence shown here is derived from an EMBL/GenBank/DDBJ whole genome shotgun (WGS) entry which is preliminary data.</text>
</comment>
<dbReference type="GO" id="GO:0046872">
    <property type="term" value="F:metal ion binding"/>
    <property type="evidence" value="ECO:0007669"/>
    <property type="project" value="UniProtKB-KW"/>
</dbReference>
<dbReference type="InterPro" id="IPR036116">
    <property type="entry name" value="FN3_sf"/>
</dbReference>
<dbReference type="Gene3D" id="2.160.20.10">
    <property type="entry name" value="Single-stranded right-handed beta-helix, Pectin lyase-like"/>
    <property type="match status" value="1"/>
</dbReference>
<dbReference type="Gene3D" id="2.60.40.10">
    <property type="entry name" value="Immunoglobulins"/>
    <property type="match status" value="1"/>
</dbReference>
<evidence type="ECO:0000256" key="2">
    <source>
        <dbReference type="ARBA" id="ARBA00023180"/>
    </source>
</evidence>
<accession>A0A1G2DG29</accession>
<evidence type="ECO:0000256" key="3">
    <source>
        <dbReference type="ARBA" id="ARBA00023239"/>
    </source>
</evidence>
<feature type="non-terminal residue" evidence="5">
    <location>
        <position position="1"/>
    </location>
</feature>
<dbReference type="InterPro" id="IPR002022">
    <property type="entry name" value="Pec_lyase"/>
</dbReference>
<proteinExistence type="predicted"/>
<dbReference type="SUPFAM" id="SSF49265">
    <property type="entry name" value="Fibronectin type III"/>
    <property type="match status" value="1"/>
</dbReference>
<dbReference type="EMBL" id="MHLP01000032">
    <property type="protein sequence ID" value="OGZ11820.1"/>
    <property type="molecule type" value="Genomic_DNA"/>
</dbReference>
<feature type="domain" description="Fibronectin type-III" evidence="4">
    <location>
        <begin position="1"/>
        <end position="42"/>
    </location>
</feature>
<evidence type="ECO:0000313" key="6">
    <source>
        <dbReference type="Proteomes" id="UP000178534"/>
    </source>
</evidence>
<keyword evidence="1" id="KW-0479">Metal-binding</keyword>
<sequence>GTSHADTGLTNGTTYYYVVSAVNSAGESANSPEASATPVAPVASGACVNPTGGYEGFGRNTTGGVGQQIYYVTNLNDSGTGSLRDALSVGNRCVVFDVGGTINLLSEITAKSNTTIDGFTAPSPGITLSDNALGVYFNQNVVIRGIRHRHAPLGLDAFYIYNSSNVVIDHVSVSDFGDGAVDVTQNSSDVTVQWSILAEGNVEHNLTSLNAYNASRITQHHNLYMNGVDRQPMCSYDQVTFSNPSEVICDVRNNLIWGFTQWGTTVRHGAYANVVNNYYYGTGSMPVYVSESENAFAYVNGNYSRNGANVDVENNSPTPFSAIIPSGIIDAVTAAQQVLLDAGARGPNFGLDAVDQGYIGQISL</sequence>
<dbReference type="SUPFAM" id="SSF51126">
    <property type="entry name" value="Pectin lyase-like"/>
    <property type="match status" value="1"/>
</dbReference>
<dbReference type="PROSITE" id="PS50853">
    <property type="entry name" value="FN3"/>
    <property type="match status" value="1"/>
</dbReference>
<keyword evidence="3" id="KW-0456">Lyase</keyword>
<dbReference type="GO" id="GO:0016829">
    <property type="term" value="F:lyase activity"/>
    <property type="evidence" value="ECO:0007669"/>
    <property type="project" value="UniProtKB-KW"/>
</dbReference>
<evidence type="ECO:0000256" key="1">
    <source>
        <dbReference type="ARBA" id="ARBA00022723"/>
    </source>
</evidence>
<name>A0A1G2DG29_9BACT</name>
<gene>
    <name evidence="5" type="ORF">A2942_02615</name>
</gene>
<keyword evidence="2" id="KW-0325">Glycoprotein</keyword>
<dbReference type="SMART" id="SM00656">
    <property type="entry name" value="Amb_all"/>
    <property type="match status" value="1"/>
</dbReference>
<dbReference type="InterPro" id="IPR003961">
    <property type="entry name" value="FN3_dom"/>
</dbReference>
<dbReference type="CDD" id="cd00063">
    <property type="entry name" value="FN3"/>
    <property type="match status" value="1"/>
</dbReference>